<gene>
    <name evidence="6" type="ORF">ACFFPJ_14165</name>
</gene>
<dbReference type="CDD" id="cd00488">
    <property type="entry name" value="PCD_DCoH"/>
    <property type="match status" value="1"/>
</dbReference>
<organism evidence="6 7">
    <name type="scientific">Microbacterium terregens</name>
    <dbReference type="NCBI Taxonomy" id="69363"/>
    <lineage>
        <taxon>Bacteria</taxon>
        <taxon>Bacillati</taxon>
        <taxon>Actinomycetota</taxon>
        <taxon>Actinomycetes</taxon>
        <taxon>Micrococcales</taxon>
        <taxon>Microbacteriaceae</taxon>
        <taxon>Microbacterium</taxon>
    </lineage>
</organism>
<comment type="catalytic activity">
    <reaction evidence="1">
        <text>(4aS,6R)-4a-hydroxy-L-erythro-5,6,7,8-tetrahydrobiopterin = (6R)-L-erythro-6,7-dihydrobiopterin + H2O</text>
        <dbReference type="Rhea" id="RHEA:11920"/>
        <dbReference type="ChEBI" id="CHEBI:15377"/>
        <dbReference type="ChEBI" id="CHEBI:15642"/>
        <dbReference type="ChEBI" id="CHEBI:43120"/>
        <dbReference type="EC" id="4.2.1.96"/>
    </reaction>
</comment>
<accession>A0ABV5T4T8</accession>
<evidence type="ECO:0000256" key="3">
    <source>
        <dbReference type="ARBA" id="ARBA00013252"/>
    </source>
</evidence>
<name>A0ABV5T4T8_9MICO</name>
<proteinExistence type="inferred from homology"/>
<dbReference type="PANTHER" id="PTHR12599:SF0">
    <property type="entry name" value="PTERIN-4-ALPHA-CARBINOLAMINE DEHYDRATASE"/>
    <property type="match status" value="1"/>
</dbReference>
<evidence type="ECO:0000313" key="6">
    <source>
        <dbReference type="EMBL" id="MFB9646941.1"/>
    </source>
</evidence>
<dbReference type="InterPro" id="IPR001533">
    <property type="entry name" value="Pterin_deHydtase"/>
</dbReference>
<evidence type="ECO:0000256" key="5">
    <source>
        <dbReference type="ARBA" id="ARBA00023239"/>
    </source>
</evidence>
<dbReference type="InterPro" id="IPR036428">
    <property type="entry name" value="PCD_sf"/>
</dbReference>
<dbReference type="EMBL" id="JBHMBE010000004">
    <property type="protein sequence ID" value="MFB9646941.1"/>
    <property type="molecule type" value="Genomic_DNA"/>
</dbReference>
<keyword evidence="7" id="KW-1185">Reference proteome</keyword>
<dbReference type="RefSeq" id="WP_344714962.1">
    <property type="nucleotide sequence ID" value="NZ_BAAAWH010000001.1"/>
</dbReference>
<reference evidence="6 7" key="1">
    <citation type="submission" date="2024-09" db="EMBL/GenBank/DDBJ databases">
        <authorList>
            <person name="Sun Q."/>
            <person name="Mori K."/>
        </authorList>
    </citation>
    <scope>NUCLEOTIDE SEQUENCE [LARGE SCALE GENOMIC DNA]</scope>
    <source>
        <strain evidence="6 7">JCM 1342</strain>
    </source>
</reference>
<dbReference type="EC" id="4.2.1.96" evidence="3"/>
<dbReference type="Gene3D" id="3.30.1360.20">
    <property type="entry name" value="Transcriptional coactivator/pterin dehydratase"/>
    <property type="match status" value="1"/>
</dbReference>
<comment type="caution">
    <text evidence="6">The sequence shown here is derived from an EMBL/GenBank/DDBJ whole genome shotgun (WGS) entry which is preliminary data.</text>
</comment>
<comment type="similarity">
    <text evidence="2">Belongs to the pterin-4-alpha-carbinolamine dehydratase family.</text>
</comment>
<dbReference type="PANTHER" id="PTHR12599">
    <property type="entry name" value="PTERIN-4-ALPHA-CARBINOLAMINE DEHYDRATASE"/>
    <property type="match status" value="1"/>
</dbReference>
<evidence type="ECO:0000256" key="4">
    <source>
        <dbReference type="ARBA" id="ARBA00021735"/>
    </source>
</evidence>
<evidence type="ECO:0000256" key="2">
    <source>
        <dbReference type="ARBA" id="ARBA00006472"/>
    </source>
</evidence>
<dbReference type="SUPFAM" id="SSF55248">
    <property type="entry name" value="PCD-like"/>
    <property type="match status" value="1"/>
</dbReference>
<protein>
    <recommendedName>
        <fullName evidence="4">Putative pterin-4-alpha-carbinolamine dehydratase</fullName>
        <ecNumber evidence="3">4.2.1.96</ecNumber>
    </recommendedName>
</protein>
<evidence type="ECO:0000313" key="7">
    <source>
        <dbReference type="Proteomes" id="UP001589611"/>
    </source>
</evidence>
<keyword evidence="5" id="KW-0456">Lyase</keyword>
<dbReference type="Pfam" id="PF01329">
    <property type="entry name" value="Pterin_4a"/>
    <property type="match status" value="1"/>
</dbReference>
<dbReference type="Proteomes" id="UP001589611">
    <property type="component" value="Unassembled WGS sequence"/>
</dbReference>
<evidence type="ECO:0000256" key="1">
    <source>
        <dbReference type="ARBA" id="ARBA00001554"/>
    </source>
</evidence>
<sequence length="100" mass="10337">MDIITADQFRAEPGVDDWRPGEAGAVAEFPTGTFATGAALFAVIAELAEAANHHPDVTVTYPTVRVTLITHAAGGLTAKDVALARRISAAARDLGIAAPR</sequence>